<dbReference type="InterPro" id="IPR056221">
    <property type="entry name" value="Tle3_ab_dom"/>
</dbReference>
<dbReference type="ESTHER" id="9burk-a0a7z2zsr3">
    <property type="family name" value="T6SS-TLE3"/>
</dbReference>
<dbReference type="InterPro" id="IPR021692">
    <property type="entry name" value="Tle3_C"/>
</dbReference>
<dbReference type="EMBL" id="CP051685">
    <property type="protein sequence ID" value="QJD99231.1"/>
    <property type="molecule type" value="Genomic_DNA"/>
</dbReference>
<dbReference type="SUPFAM" id="SSF53474">
    <property type="entry name" value="alpha/beta-Hydrolases"/>
    <property type="match status" value="1"/>
</dbReference>
<evidence type="ECO:0000313" key="4">
    <source>
        <dbReference type="EMBL" id="QJD99231.1"/>
    </source>
</evidence>
<evidence type="ECO:0000256" key="1">
    <source>
        <dbReference type="SAM" id="MobiDB-lite"/>
    </source>
</evidence>
<sequence length="737" mass="81201">MTDTSVSSIGLSSDRAGDGLEPVNSIAVGEKTGTLFLGPKYLDVIMQLPLPGIVIFVHGVNSDGEWFSQAEQGLCDGLNNRLKRRAEQLAYPTIEGGQLHPVPYLPDLTADGFLNPRKTAKSFIASSAHFSPVIQFRWGYKASSTELQTFGSGIYLNEDNYWGGGPFANGCTALPDLWGDGLSDQLFLWLHVQHMNPTNDRKVYACPPRPYYVLAALRLAKLVEAVRSKQADVPITIVCHSQGNMIGMAAAFLGDRLAPARDPSGKNGRCVADTYVLCNPPYSLVKDNVFQALAERGLKDPDGNGGRQTWDARIGTLRAFFDIVRRQKDAEQEADLIDEAMANKTHGFDAASDRRRHGYGPTPSTHGRVTLYFNPHDQVISSSTVQGIGWRGLSQYEIDAANGAGTFCQRVFSQGFTVGKKGQYDAWADQHNKPKRGSQDFWYPPSPKAYYSMSKGLSSNTNWAGKVMTFASAPVLLAATGMMDIRINALPPNDWITPLAGPDLPEPFDPEGLRFGQASKAFDQGMDAPGEYRDSKRIREPGDPYEGDRPMPANATADARRKGMDAAEGDQDSEAALRYEHHAMLRMQAKREGLYTNDKSVVEEDDPSNASASYTAWRTKKIRESLAETIDTHATDHSTIMTNSMHSRKALAYDVAVGICWINKSDLAMLRLIADWRYLEYVDRENTNSIFAEYFKKGRFKNMSVLEWAAQKGGDGSMPSKIVDHREVFSGKNGGGK</sequence>
<dbReference type="Pfam" id="PF11678">
    <property type="entry name" value="Tle3_C"/>
    <property type="match status" value="1"/>
</dbReference>
<dbReference type="Proteomes" id="UP000502415">
    <property type="component" value="Chromosome"/>
</dbReference>
<dbReference type="KEGG" id="mfy:HH212_03615"/>
<keyword evidence="5" id="KW-1185">Reference proteome</keyword>
<accession>A0A7Z2ZSR3</accession>
<feature type="domain" description="Antibacterial effector protein Tle3 C-terminal" evidence="2">
    <location>
        <begin position="622"/>
        <end position="724"/>
    </location>
</feature>
<feature type="domain" description="T6SS Tle3 phospholipase effector alpha/beta" evidence="3">
    <location>
        <begin position="50"/>
        <end position="393"/>
    </location>
</feature>
<evidence type="ECO:0000259" key="2">
    <source>
        <dbReference type="Pfam" id="PF11678"/>
    </source>
</evidence>
<proteinExistence type="predicted"/>
<dbReference type="Pfam" id="PF24322">
    <property type="entry name" value="Tle3"/>
    <property type="match status" value="1"/>
</dbReference>
<feature type="region of interest" description="Disordered" evidence="1">
    <location>
        <begin position="523"/>
        <end position="570"/>
    </location>
</feature>
<dbReference type="AlphaFoldDB" id="A0A7Z2ZSR3"/>
<name>A0A7Z2ZSR3_9BURK</name>
<evidence type="ECO:0000313" key="5">
    <source>
        <dbReference type="Proteomes" id="UP000502415"/>
    </source>
</evidence>
<evidence type="ECO:0000259" key="3">
    <source>
        <dbReference type="Pfam" id="PF24322"/>
    </source>
</evidence>
<protein>
    <recommendedName>
        <fullName evidence="6">DUF3274 domain-containing protein</fullName>
    </recommendedName>
</protein>
<dbReference type="RefSeq" id="WP_169434128.1">
    <property type="nucleotide sequence ID" value="NZ_CP051685.1"/>
</dbReference>
<organism evidence="4 5">
    <name type="scientific">Massilia forsythiae</name>
    <dbReference type="NCBI Taxonomy" id="2728020"/>
    <lineage>
        <taxon>Bacteria</taxon>
        <taxon>Pseudomonadati</taxon>
        <taxon>Pseudomonadota</taxon>
        <taxon>Betaproteobacteria</taxon>
        <taxon>Burkholderiales</taxon>
        <taxon>Oxalobacteraceae</taxon>
        <taxon>Telluria group</taxon>
        <taxon>Massilia</taxon>
    </lineage>
</organism>
<reference evidence="4 5" key="1">
    <citation type="submission" date="2020-04" db="EMBL/GenBank/DDBJ databases">
        <title>Genome sequencing of novel species.</title>
        <authorList>
            <person name="Heo J."/>
            <person name="Kim S.-J."/>
            <person name="Kim J.-S."/>
            <person name="Hong S.-B."/>
            <person name="Kwon S.-W."/>
        </authorList>
    </citation>
    <scope>NUCLEOTIDE SEQUENCE [LARGE SCALE GENOMIC DNA]</scope>
    <source>
        <strain evidence="4 5">GN2-R2</strain>
    </source>
</reference>
<feature type="compositionally biased region" description="Basic and acidic residues" evidence="1">
    <location>
        <begin position="530"/>
        <end position="549"/>
    </location>
</feature>
<dbReference type="InterPro" id="IPR029058">
    <property type="entry name" value="AB_hydrolase_fold"/>
</dbReference>
<evidence type="ECO:0008006" key="6">
    <source>
        <dbReference type="Google" id="ProtNLM"/>
    </source>
</evidence>
<gene>
    <name evidence="4" type="ORF">HH212_03615</name>
</gene>